<evidence type="ECO:0000313" key="3">
    <source>
        <dbReference type="Proteomes" id="UP000008229"/>
    </source>
</evidence>
<dbReference type="EMBL" id="CP001854">
    <property type="protein sequence ID" value="ADB53147.1"/>
    <property type="molecule type" value="Genomic_DNA"/>
</dbReference>
<dbReference type="eggNOG" id="COG1574">
    <property type="taxonomic scope" value="Bacteria"/>
</dbReference>
<dbReference type="InterPro" id="IPR013108">
    <property type="entry name" value="Amidohydro_3"/>
</dbReference>
<reference evidence="2 3" key="1">
    <citation type="journal article" date="2010" name="Stand. Genomic Sci.">
        <title>Complete genome sequence of Conexibacter woesei type strain (ID131577).</title>
        <authorList>
            <person name="Pukall R."/>
            <person name="Lapidus A."/>
            <person name="Glavina Del Rio T."/>
            <person name="Copeland A."/>
            <person name="Tice H."/>
            <person name="Cheng J.-F."/>
            <person name="Lucas S."/>
            <person name="Chen F."/>
            <person name="Nolan M."/>
            <person name="Bruce D."/>
            <person name="Goodwin L."/>
            <person name="Pitluck S."/>
            <person name="Mavromatis K."/>
            <person name="Ivanova N."/>
            <person name="Ovchinnikova G."/>
            <person name="Pati A."/>
            <person name="Chen A."/>
            <person name="Palaniappan K."/>
            <person name="Land M."/>
            <person name="Hauser L."/>
            <person name="Chang Y.-J."/>
            <person name="Jeffries C.D."/>
            <person name="Chain P."/>
            <person name="Meincke L."/>
            <person name="Sims D."/>
            <person name="Brettin T."/>
            <person name="Detter J.C."/>
            <person name="Rohde M."/>
            <person name="Goeker M."/>
            <person name="Bristow J."/>
            <person name="Eisen J.A."/>
            <person name="Markowitz V."/>
            <person name="Kyrpides N.C."/>
            <person name="Klenk H.-P."/>
            <person name="Hugenholtz P."/>
        </authorList>
    </citation>
    <scope>NUCLEOTIDE SEQUENCE [LARGE SCALE GENOMIC DNA]</scope>
    <source>
        <strain evidence="3">DSM 14684 / CIP 108061 / JCM 11494 / NBRC 100937 / ID131577</strain>
    </source>
</reference>
<dbReference type="InterPro" id="IPR011059">
    <property type="entry name" value="Metal-dep_hydrolase_composite"/>
</dbReference>
<dbReference type="CDD" id="cd01300">
    <property type="entry name" value="YtcJ_like"/>
    <property type="match status" value="1"/>
</dbReference>
<sequence length="547" mass="58091">MPTRGERTAADLAILGARIRTLDPARPFASAVAVRDGEIVAVGDDAAVREHCDARTELVDGRGVALVPGLADAHIHPVWGAELAVGADLNGIRTLDGVRAALRAEAARTPDGTWVRGWGLDYAVFDGIAIEGRLVEEAVGERPALLLFYDLHTAVATRAALAAAGIDGARAFEDASEVVLDADGRPTGALNEPSAYRLALGALPSATGAGQRRQVGEVMRRLNALGLTSGHAMDGTPETFTLLRELEAAGELSVRLVAPLWQQPDVTDEQIAAQLALRDERGRRWRGGIAKLFIDGVIDTGTAWLYEPDAAGDGTTPFWPDPARYREVVARFAGAGFQCVTHAVGDRAVGEVLDAYGAAIAAGARTANGAPHRVEHLETLTDADMRRLATDGVVASMQPLHMQWRTGDGSDEWTRRLGPERARRAFRTRDLLDAGAQIALGSDWPVASVDPRIGMAWARLRRTPGVPDAPVFEPDQTLTAEEALLGYTTWAAAAIGEQARQGRIATGYVADLTGFAEDPVATSADALVDLPVRLTVVDGEVVHRAID</sequence>
<dbReference type="GO" id="GO:0016810">
    <property type="term" value="F:hydrolase activity, acting on carbon-nitrogen (but not peptide) bonds"/>
    <property type="evidence" value="ECO:0007669"/>
    <property type="project" value="InterPro"/>
</dbReference>
<dbReference type="PANTHER" id="PTHR22642:SF2">
    <property type="entry name" value="PROTEIN LONG AFTER FAR-RED 3"/>
    <property type="match status" value="1"/>
</dbReference>
<dbReference type="Proteomes" id="UP000008229">
    <property type="component" value="Chromosome"/>
</dbReference>
<protein>
    <submittedName>
        <fullName evidence="2">Amidohydrolase 3</fullName>
    </submittedName>
</protein>
<organism evidence="2 3">
    <name type="scientific">Conexibacter woesei (strain DSM 14684 / CCUG 47730 / CIP 108061 / JCM 11494 / NBRC 100937 / ID131577)</name>
    <dbReference type="NCBI Taxonomy" id="469383"/>
    <lineage>
        <taxon>Bacteria</taxon>
        <taxon>Bacillati</taxon>
        <taxon>Actinomycetota</taxon>
        <taxon>Thermoleophilia</taxon>
        <taxon>Solirubrobacterales</taxon>
        <taxon>Conexibacteraceae</taxon>
        <taxon>Conexibacter</taxon>
    </lineage>
</organism>
<dbReference type="Gene3D" id="3.10.310.70">
    <property type="match status" value="1"/>
</dbReference>
<dbReference type="AlphaFoldDB" id="D3FA52"/>
<evidence type="ECO:0000313" key="2">
    <source>
        <dbReference type="EMBL" id="ADB53147.1"/>
    </source>
</evidence>
<proteinExistence type="predicted"/>
<dbReference type="PANTHER" id="PTHR22642">
    <property type="entry name" value="IMIDAZOLONEPROPIONASE"/>
    <property type="match status" value="1"/>
</dbReference>
<name>D3FA52_CONWI</name>
<keyword evidence="2" id="KW-0378">Hydrolase</keyword>
<dbReference type="OrthoDB" id="3238066at2"/>
<dbReference type="Gene3D" id="3.20.20.140">
    <property type="entry name" value="Metal-dependent hydrolases"/>
    <property type="match status" value="1"/>
</dbReference>
<gene>
    <name evidence="2" type="ordered locus">Cwoe_4734</name>
</gene>
<accession>D3FA52</accession>
<dbReference type="SUPFAM" id="SSF51556">
    <property type="entry name" value="Metallo-dependent hydrolases"/>
    <property type="match status" value="1"/>
</dbReference>
<dbReference type="InterPro" id="IPR032466">
    <property type="entry name" value="Metal_Hydrolase"/>
</dbReference>
<dbReference type="HOGENOM" id="CLU_009942_6_1_11"/>
<dbReference type="KEGG" id="cwo:Cwoe_4734"/>
<feature type="domain" description="Amidohydrolase 3" evidence="1">
    <location>
        <begin position="57"/>
        <end position="543"/>
    </location>
</feature>
<dbReference type="InterPro" id="IPR033932">
    <property type="entry name" value="YtcJ-like"/>
</dbReference>
<dbReference type="STRING" id="469383.Cwoe_4734"/>
<keyword evidence="3" id="KW-1185">Reference proteome</keyword>
<dbReference type="Gene3D" id="2.30.40.10">
    <property type="entry name" value="Urease, subunit C, domain 1"/>
    <property type="match status" value="1"/>
</dbReference>
<evidence type="ECO:0000259" key="1">
    <source>
        <dbReference type="Pfam" id="PF07969"/>
    </source>
</evidence>
<reference evidence="3" key="2">
    <citation type="submission" date="2010-01" db="EMBL/GenBank/DDBJ databases">
        <title>The complete genome of Conexibacter woesei DSM 14684.</title>
        <authorList>
            <consortium name="US DOE Joint Genome Institute (JGI-PGF)"/>
            <person name="Lucas S."/>
            <person name="Copeland A."/>
            <person name="Lapidus A."/>
            <person name="Glavina del Rio T."/>
            <person name="Dalin E."/>
            <person name="Tice H."/>
            <person name="Bruce D."/>
            <person name="Goodwin L."/>
            <person name="Pitluck S."/>
            <person name="Kyrpides N."/>
            <person name="Mavromatis K."/>
            <person name="Ivanova N."/>
            <person name="Mikhailova N."/>
            <person name="Chertkov O."/>
            <person name="Brettin T."/>
            <person name="Detter J.C."/>
            <person name="Han C."/>
            <person name="Larimer F."/>
            <person name="Land M."/>
            <person name="Hauser L."/>
            <person name="Markowitz V."/>
            <person name="Cheng J.-F."/>
            <person name="Hugenholtz P."/>
            <person name="Woyke T."/>
            <person name="Wu D."/>
            <person name="Pukall R."/>
            <person name="Steenblock K."/>
            <person name="Schneider S."/>
            <person name="Klenk H.-P."/>
            <person name="Eisen J.A."/>
        </authorList>
    </citation>
    <scope>NUCLEOTIDE SEQUENCE [LARGE SCALE GENOMIC DNA]</scope>
    <source>
        <strain evidence="3">DSM 14684 / CIP 108061 / JCM 11494 / NBRC 100937 / ID131577</strain>
    </source>
</reference>
<dbReference type="RefSeq" id="WP_012936198.1">
    <property type="nucleotide sequence ID" value="NC_013739.1"/>
</dbReference>
<dbReference type="Pfam" id="PF07969">
    <property type="entry name" value="Amidohydro_3"/>
    <property type="match status" value="1"/>
</dbReference>
<dbReference type="SUPFAM" id="SSF51338">
    <property type="entry name" value="Composite domain of metallo-dependent hydrolases"/>
    <property type="match status" value="1"/>
</dbReference>